<dbReference type="OrthoDB" id="10014409at2759"/>
<feature type="transmembrane region" description="Helical" evidence="1">
    <location>
        <begin position="225"/>
        <end position="251"/>
    </location>
</feature>
<sequence length="256" mass="30346">MVLLSTSISALRKLLRICENYAASHGLIYNVKKSELLVFKSKGSSVDDVPPGTINGVILNRVTEFRYLGRLITEDLNDNKDIERERRALAIRCNMIARKFTRFTREVKLILFRAYCQTFYTCSLCVSYTQRAYNDLRIQYNNGRVLLRLPRFCSASQMFAEHHVDDFYAIMRKKICINDEQNARKLQHYLKILTNKWENQFMEHWVGAHSHQVLKRVFTLVRRFLIFYYLYVWPILVHNIVNKIIVIVVAMDFYIN</sequence>
<name>A0A8S4S8X7_9NEOP</name>
<reference evidence="2" key="1">
    <citation type="submission" date="2022-03" db="EMBL/GenBank/DDBJ databases">
        <authorList>
            <person name="Lindestad O."/>
        </authorList>
    </citation>
    <scope>NUCLEOTIDE SEQUENCE</scope>
</reference>
<gene>
    <name evidence="2" type="primary">jg19884</name>
    <name evidence="2" type="ORF">PAEG_LOCUS23958</name>
</gene>
<dbReference type="Proteomes" id="UP000838756">
    <property type="component" value="Unassembled WGS sequence"/>
</dbReference>
<comment type="caution">
    <text evidence="2">The sequence shown here is derived from an EMBL/GenBank/DDBJ whole genome shotgun (WGS) entry which is preliminary data.</text>
</comment>
<dbReference type="EMBL" id="CAKXAJ010026199">
    <property type="protein sequence ID" value="CAH2261582.1"/>
    <property type="molecule type" value="Genomic_DNA"/>
</dbReference>
<accession>A0A8S4S8X7</accession>
<protein>
    <submittedName>
        <fullName evidence="2">Jg19884 protein</fullName>
    </submittedName>
</protein>
<keyword evidence="1" id="KW-1133">Transmembrane helix</keyword>
<proteinExistence type="predicted"/>
<evidence type="ECO:0000256" key="1">
    <source>
        <dbReference type="SAM" id="Phobius"/>
    </source>
</evidence>
<dbReference type="AlphaFoldDB" id="A0A8S4S8X7"/>
<keyword evidence="1" id="KW-0472">Membrane</keyword>
<evidence type="ECO:0000313" key="3">
    <source>
        <dbReference type="Proteomes" id="UP000838756"/>
    </source>
</evidence>
<keyword evidence="3" id="KW-1185">Reference proteome</keyword>
<evidence type="ECO:0000313" key="2">
    <source>
        <dbReference type="EMBL" id="CAH2261582.1"/>
    </source>
</evidence>
<keyword evidence="1" id="KW-0812">Transmembrane</keyword>
<organism evidence="2 3">
    <name type="scientific">Pararge aegeria aegeria</name>
    <dbReference type="NCBI Taxonomy" id="348720"/>
    <lineage>
        <taxon>Eukaryota</taxon>
        <taxon>Metazoa</taxon>
        <taxon>Ecdysozoa</taxon>
        <taxon>Arthropoda</taxon>
        <taxon>Hexapoda</taxon>
        <taxon>Insecta</taxon>
        <taxon>Pterygota</taxon>
        <taxon>Neoptera</taxon>
        <taxon>Endopterygota</taxon>
        <taxon>Lepidoptera</taxon>
        <taxon>Glossata</taxon>
        <taxon>Ditrysia</taxon>
        <taxon>Papilionoidea</taxon>
        <taxon>Nymphalidae</taxon>
        <taxon>Satyrinae</taxon>
        <taxon>Satyrini</taxon>
        <taxon>Parargina</taxon>
        <taxon>Pararge</taxon>
    </lineage>
</organism>